<evidence type="ECO:0000313" key="2">
    <source>
        <dbReference type="EMBL" id="GAA0362417.1"/>
    </source>
</evidence>
<organism evidence="2 3">
    <name type="scientific">Actinoallomurus spadix</name>
    <dbReference type="NCBI Taxonomy" id="79912"/>
    <lineage>
        <taxon>Bacteria</taxon>
        <taxon>Bacillati</taxon>
        <taxon>Actinomycetota</taxon>
        <taxon>Actinomycetes</taxon>
        <taxon>Streptosporangiales</taxon>
        <taxon>Thermomonosporaceae</taxon>
        <taxon>Actinoallomurus</taxon>
    </lineage>
</organism>
<dbReference type="InterPro" id="IPR016039">
    <property type="entry name" value="Thiolase-like"/>
</dbReference>
<dbReference type="EMBL" id="BAAABM010000056">
    <property type="protein sequence ID" value="GAA0362417.1"/>
    <property type="molecule type" value="Genomic_DNA"/>
</dbReference>
<feature type="region of interest" description="Disordered" evidence="1">
    <location>
        <begin position="18"/>
        <end position="37"/>
    </location>
</feature>
<comment type="caution">
    <text evidence="2">The sequence shown here is derived from an EMBL/GenBank/DDBJ whole genome shotgun (WGS) entry which is preliminary data.</text>
</comment>
<dbReference type="RefSeq" id="WP_252806128.1">
    <property type="nucleotide sequence ID" value="NZ_BAAABM010000056.1"/>
</dbReference>
<proteinExistence type="predicted"/>
<dbReference type="Proteomes" id="UP001501822">
    <property type="component" value="Unassembled WGS sequence"/>
</dbReference>
<name>A0ABN0XFC9_9ACTN</name>
<gene>
    <name evidence="2" type="ORF">GCM10010151_60540</name>
</gene>
<reference evidence="2 3" key="1">
    <citation type="journal article" date="2019" name="Int. J. Syst. Evol. Microbiol.">
        <title>The Global Catalogue of Microorganisms (GCM) 10K type strain sequencing project: providing services to taxonomists for standard genome sequencing and annotation.</title>
        <authorList>
            <consortium name="The Broad Institute Genomics Platform"/>
            <consortium name="The Broad Institute Genome Sequencing Center for Infectious Disease"/>
            <person name="Wu L."/>
            <person name="Ma J."/>
        </authorList>
    </citation>
    <scope>NUCLEOTIDE SEQUENCE [LARGE SCALE GENOMIC DNA]</scope>
    <source>
        <strain evidence="2 3">JCM 3146</strain>
    </source>
</reference>
<dbReference type="SUPFAM" id="SSF53901">
    <property type="entry name" value="Thiolase-like"/>
    <property type="match status" value="1"/>
</dbReference>
<protein>
    <recommendedName>
        <fullName evidence="4">Beta-ketoacyl synthase N-terminal domain-containing protein</fullName>
    </recommendedName>
</protein>
<evidence type="ECO:0000313" key="3">
    <source>
        <dbReference type="Proteomes" id="UP001501822"/>
    </source>
</evidence>
<sequence>MRIDVPIAIAGARVWRPPTVGRSENASSRGVLSGPEVAGVGSSTASGDLTGPEMAVYAAVGALADARRSPAEVDGLAYGWVSHQGEHVWTPPHRVARLLGANRCVALGVQQMANSGVAALRESVLWLVTEPDWTTTVAATGDGLRPHDPCQGHSPPAGGGTAIVVTRGPGRRTIASIVSVAAPCPESSHLDRDSVMTLREGRQDSAARPEATREVRAAVCSAVAQALGEASLTDRDPRLSAVLVPGAGDSALRGMVCSGLLDGLRDRVRSTRASAGYLGAGGLLADLAEEPPPGPGEHHLLVSVAAGGTVAAVVVSGH</sequence>
<accession>A0ABN0XFC9</accession>
<dbReference type="Gene3D" id="3.40.47.10">
    <property type="match status" value="2"/>
</dbReference>
<keyword evidence="3" id="KW-1185">Reference proteome</keyword>
<evidence type="ECO:0000256" key="1">
    <source>
        <dbReference type="SAM" id="MobiDB-lite"/>
    </source>
</evidence>
<evidence type="ECO:0008006" key="4">
    <source>
        <dbReference type="Google" id="ProtNLM"/>
    </source>
</evidence>